<feature type="compositionally biased region" description="Acidic residues" evidence="1">
    <location>
        <begin position="261"/>
        <end position="277"/>
    </location>
</feature>
<comment type="caution">
    <text evidence="3">The sequence shown here is derived from an EMBL/GenBank/DDBJ whole genome shotgun (WGS) entry which is preliminary data.</text>
</comment>
<dbReference type="GO" id="GO:0005615">
    <property type="term" value="C:extracellular space"/>
    <property type="evidence" value="ECO:0007669"/>
    <property type="project" value="TreeGrafter"/>
</dbReference>
<feature type="domain" description="Fibrinogen C-terminal" evidence="2">
    <location>
        <begin position="25"/>
        <end position="240"/>
    </location>
</feature>
<dbReference type="Proteomes" id="UP000242188">
    <property type="component" value="Unassembled WGS sequence"/>
</dbReference>
<feature type="region of interest" description="Disordered" evidence="1">
    <location>
        <begin position="238"/>
        <end position="293"/>
    </location>
</feature>
<dbReference type="CDD" id="cd00087">
    <property type="entry name" value="FReD"/>
    <property type="match status" value="1"/>
</dbReference>
<dbReference type="Pfam" id="PF00147">
    <property type="entry name" value="Fibrinogen_C"/>
    <property type="match status" value="1"/>
</dbReference>
<dbReference type="InterPro" id="IPR014716">
    <property type="entry name" value="Fibrinogen_a/b/g_C_1"/>
</dbReference>
<name>A0A210PRY4_MIZYE</name>
<accession>A0A210PRY4</accession>
<dbReference type="InterPro" id="IPR036056">
    <property type="entry name" value="Fibrinogen-like_C"/>
</dbReference>
<dbReference type="PROSITE" id="PS51406">
    <property type="entry name" value="FIBRINOGEN_C_2"/>
    <property type="match status" value="1"/>
</dbReference>
<protein>
    <submittedName>
        <fullName evidence="3">Ficolin-3</fullName>
    </submittedName>
</protein>
<dbReference type="STRING" id="6573.A0A210PRY4"/>
<proteinExistence type="predicted"/>
<sequence length="293" mass="33099">MVSHILTVRAGKVLTKLDSTPPRQKGVKNVHQGCSDIELFSPSGVYRIALTSGESFEVYSDMETFGGPWTVIQNRYDGSEDFKRKWANYKKGFGDLNGEFWIGNDAIHALTQTGSVLRIELETFTNITAFAEYSDFKIAGESDSYRLSVTGFSGNVSHDAMEYHNGEWFSTTDEGRSAHCASSSLGAWWYSSYHHTNLNGNYTTEYWNTGSESHVSWKGFPESEVSVPLKKTRMMIRPTHGEMPEDSEIRLNMDDPFKLNEEEEENGQGDTTVGDDDTDHKEKEPNVNDEFYD</sequence>
<dbReference type="EMBL" id="NEDP02005537">
    <property type="protein sequence ID" value="OWF39212.1"/>
    <property type="molecule type" value="Genomic_DNA"/>
</dbReference>
<dbReference type="SMART" id="SM00186">
    <property type="entry name" value="FBG"/>
    <property type="match status" value="1"/>
</dbReference>
<evidence type="ECO:0000256" key="1">
    <source>
        <dbReference type="SAM" id="MobiDB-lite"/>
    </source>
</evidence>
<reference evidence="3 4" key="1">
    <citation type="journal article" date="2017" name="Nat. Ecol. Evol.">
        <title>Scallop genome provides insights into evolution of bilaterian karyotype and development.</title>
        <authorList>
            <person name="Wang S."/>
            <person name="Zhang J."/>
            <person name="Jiao W."/>
            <person name="Li J."/>
            <person name="Xun X."/>
            <person name="Sun Y."/>
            <person name="Guo X."/>
            <person name="Huan P."/>
            <person name="Dong B."/>
            <person name="Zhang L."/>
            <person name="Hu X."/>
            <person name="Sun X."/>
            <person name="Wang J."/>
            <person name="Zhao C."/>
            <person name="Wang Y."/>
            <person name="Wang D."/>
            <person name="Huang X."/>
            <person name="Wang R."/>
            <person name="Lv J."/>
            <person name="Li Y."/>
            <person name="Zhang Z."/>
            <person name="Liu B."/>
            <person name="Lu W."/>
            <person name="Hui Y."/>
            <person name="Liang J."/>
            <person name="Zhou Z."/>
            <person name="Hou R."/>
            <person name="Li X."/>
            <person name="Liu Y."/>
            <person name="Li H."/>
            <person name="Ning X."/>
            <person name="Lin Y."/>
            <person name="Zhao L."/>
            <person name="Xing Q."/>
            <person name="Dou J."/>
            <person name="Li Y."/>
            <person name="Mao J."/>
            <person name="Guo H."/>
            <person name="Dou H."/>
            <person name="Li T."/>
            <person name="Mu C."/>
            <person name="Jiang W."/>
            <person name="Fu Q."/>
            <person name="Fu X."/>
            <person name="Miao Y."/>
            <person name="Liu J."/>
            <person name="Yu Q."/>
            <person name="Li R."/>
            <person name="Liao H."/>
            <person name="Li X."/>
            <person name="Kong Y."/>
            <person name="Jiang Z."/>
            <person name="Chourrout D."/>
            <person name="Li R."/>
            <person name="Bao Z."/>
        </authorList>
    </citation>
    <scope>NUCLEOTIDE SEQUENCE [LARGE SCALE GENOMIC DNA]</scope>
    <source>
        <strain evidence="3 4">PY_sf001</strain>
    </source>
</reference>
<keyword evidence="4" id="KW-1185">Reference proteome</keyword>
<dbReference type="Gene3D" id="3.90.215.10">
    <property type="entry name" value="Gamma Fibrinogen, chain A, domain 1"/>
    <property type="match status" value="1"/>
</dbReference>
<evidence type="ECO:0000259" key="2">
    <source>
        <dbReference type="PROSITE" id="PS51406"/>
    </source>
</evidence>
<dbReference type="SUPFAM" id="SSF56496">
    <property type="entry name" value="Fibrinogen C-terminal domain-like"/>
    <property type="match status" value="1"/>
</dbReference>
<dbReference type="PANTHER" id="PTHR19143:SF444">
    <property type="entry name" value="PROTEIN SCABROUS"/>
    <property type="match status" value="1"/>
</dbReference>
<dbReference type="PANTHER" id="PTHR19143">
    <property type="entry name" value="FIBRINOGEN/TENASCIN/ANGIOPOEITIN"/>
    <property type="match status" value="1"/>
</dbReference>
<evidence type="ECO:0000313" key="4">
    <source>
        <dbReference type="Proteomes" id="UP000242188"/>
    </source>
</evidence>
<evidence type="ECO:0000313" key="3">
    <source>
        <dbReference type="EMBL" id="OWF39212.1"/>
    </source>
</evidence>
<dbReference type="AlphaFoldDB" id="A0A210PRY4"/>
<dbReference type="InterPro" id="IPR050373">
    <property type="entry name" value="Fibrinogen_C-term_domain"/>
</dbReference>
<feature type="compositionally biased region" description="Basic and acidic residues" evidence="1">
    <location>
        <begin position="239"/>
        <end position="260"/>
    </location>
</feature>
<organism evidence="3 4">
    <name type="scientific">Mizuhopecten yessoensis</name>
    <name type="common">Japanese scallop</name>
    <name type="synonym">Patinopecten yessoensis</name>
    <dbReference type="NCBI Taxonomy" id="6573"/>
    <lineage>
        <taxon>Eukaryota</taxon>
        <taxon>Metazoa</taxon>
        <taxon>Spiralia</taxon>
        <taxon>Lophotrochozoa</taxon>
        <taxon>Mollusca</taxon>
        <taxon>Bivalvia</taxon>
        <taxon>Autobranchia</taxon>
        <taxon>Pteriomorphia</taxon>
        <taxon>Pectinida</taxon>
        <taxon>Pectinoidea</taxon>
        <taxon>Pectinidae</taxon>
        <taxon>Mizuhopecten</taxon>
    </lineage>
</organism>
<dbReference type="OrthoDB" id="7940501at2759"/>
<dbReference type="InterPro" id="IPR002181">
    <property type="entry name" value="Fibrinogen_a/b/g_C_dom"/>
</dbReference>
<gene>
    <name evidence="3" type="ORF">KP79_PYT25198</name>
</gene>